<dbReference type="Gene3D" id="2.10.260.10">
    <property type="match status" value="1"/>
</dbReference>
<dbReference type="Pfam" id="PF04014">
    <property type="entry name" value="MazE_antitoxin"/>
    <property type="match status" value="1"/>
</dbReference>
<evidence type="ECO:0000256" key="1">
    <source>
        <dbReference type="PROSITE-ProRule" id="PRU01076"/>
    </source>
</evidence>
<dbReference type="PATRIC" id="fig|379893.3.peg.706"/>
<organism evidence="3 4">
    <name type="scientific">Trabulsiella odontotermitis</name>
    <dbReference type="NCBI Taxonomy" id="379893"/>
    <lineage>
        <taxon>Bacteria</taxon>
        <taxon>Pseudomonadati</taxon>
        <taxon>Pseudomonadota</taxon>
        <taxon>Gammaproteobacteria</taxon>
        <taxon>Enterobacterales</taxon>
        <taxon>Enterobacteriaceae</taxon>
        <taxon>Trabulsiella</taxon>
    </lineage>
</organism>
<gene>
    <name evidence="3" type="ORF">GM31_22970</name>
</gene>
<evidence type="ECO:0000259" key="2">
    <source>
        <dbReference type="PROSITE" id="PS51740"/>
    </source>
</evidence>
<dbReference type="PANTHER" id="PTHR40516">
    <property type="entry name" value="ANTITOXIN CHPS-RELATED"/>
    <property type="match status" value="1"/>
</dbReference>
<dbReference type="OrthoDB" id="9795766at2"/>
<evidence type="ECO:0000313" key="3">
    <source>
        <dbReference type="EMBL" id="KNC92524.1"/>
    </source>
</evidence>
<keyword evidence="1" id="KW-0238">DNA-binding</keyword>
<reference evidence="3 4" key="1">
    <citation type="journal article" date="2015" name="Appl. Environ. Microbiol.">
        <title>The Enterobacterium Trabulsiella odontotermitis Presents Novel Adaptations Related to Its Association with Fungus-Growing Termites.</title>
        <authorList>
            <person name="Sapountzis P."/>
            <person name="Gruntjes T."/>
            <person name="Otani S."/>
            <person name="Estevez J."/>
            <person name="da Costa R.R."/>
            <person name="Plunkett G.3rd."/>
            <person name="Perna N.T."/>
            <person name="Poulsen M."/>
        </authorList>
    </citation>
    <scope>NUCLEOTIDE SEQUENCE [LARGE SCALE GENOMIC DNA]</scope>
    <source>
        <strain evidence="3 4">12</strain>
    </source>
</reference>
<dbReference type="SMART" id="SM00966">
    <property type="entry name" value="SpoVT_AbrB"/>
    <property type="match status" value="1"/>
</dbReference>
<dbReference type="AlphaFoldDB" id="A0A0L0GUM0"/>
<dbReference type="Proteomes" id="UP000037393">
    <property type="component" value="Unassembled WGS sequence"/>
</dbReference>
<dbReference type="GO" id="GO:0097351">
    <property type="term" value="F:toxin sequestering activity"/>
    <property type="evidence" value="ECO:0007669"/>
    <property type="project" value="InterPro"/>
</dbReference>
<comment type="caution">
    <text evidence="3">The sequence shown here is derived from an EMBL/GenBank/DDBJ whole genome shotgun (WGS) entry which is preliminary data.</text>
</comment>
<dbReference type="GO" id="GO:0003677">
    <property type="term" value="F:DNA binding"/>
    <property type="evidence" value="ECO:0007669"/>
    <property type="project" value="UniProtKB-UniRule"/>
</dbReference>
<dbReference type="SUPFAM" id="SSF89447">
    <property type="entry name" value="AbrB/MazE/MraZ-like"/>
    <property type="match status" value="1"/>
</dbReference>
<accession>A0A0L0GUM0</accession>
<dbReference type="RefSeq" id="WP_049848979.1">
    <property type="nucleotide sequence ID" value="NZ_JNGH01000092.1"/>
</dbReference>
<proteinExistence type="predicted"/>
<keyword evidence="4" id="KW-1185">Reference proteome</keyword>
<protein>
    <submittedName>
        <fullName evidence="3">PbsX family transcriptional regulator</fullName>
    </submittedName>
</protein>
<sequence length="82" mass="8919">MSQVAVKKWGNSPSVRLPVAIMREAELHVDDVVNIAVNEEGCIVLSPVRRQEPSLESLLAGITNDNLHSEITTGEPVGKEML</sequence>
<dbReference type="InterPro" id="IPR007159">
    <property type="entry name" value="SpoVT-AbrB_dom"/>
</dbReference>
<dbReference type="InterPro" id="IPR037914">
    <property type="entry name" value="SpoVT-AbrB_sf"/>
</dbReference>
<dbReference type="EMBL" id="JNGI01000086">
    <property type="protein sequence ID" value="KNC92524.1"/>
    <property type="molecule type" value="Genomic_DNA"/>
</dbReference>
<dbReference type="PANTHER" id="PTHR40516:SF1">
    <property type="entry name" value="ANTITOXIN CHPS-RELATED"/>
    <property type="match status" value="1"/>
</dbReference>
<dbReference type="PROSITE" id="PS51740">
    <property type="entry name" value="SPOVT_ABRB"/>
    <property type="match status" value="1"/>
</dbReference>
<name>A0A0L0GUM0_9ENTR</name>
<evidence type="ECO:0000313" key="4">
    <source>
        <dbReference type="Proteomes" id="UP000037393"/>
    </source>
</evidence>
<feature type="domain" description="SpoVT-AbrB" evidence="2">
    <location>
        <begin position="4"/>
        <end position="50"/>
    </location>
</feature>
<dbReference type="InterPro" id="IPR039052">
    <property type="entry name" value="Antitox_PemI-like"/>
</dbReference>